<name>A0A9D2JMT5_9FIRM</name>
<evidence type="ECO:0000313" key="11">
    <source>
        <dbReference type="Proteomes" id="UP000824105"/>
    </source>
</evidence>
<proteinExistence type="predicted"/>
<gene>
    <name evidence="10" type="ORF">H9724_00620</name>
</gene>
<dbReference type="GO" id="GO:0042626">
    <property type="term" value="F:ATPase-coupled transmembrane transporter activity"/>
    <property type="evidence" value="ECO:0007669"/>
    <property type="project" value="TreeGrafter"/>
</dbReference>
<dbReference type="SMART" id="SM00382">
    <property type="entry name" value="AAA"/>
    <property type="match status" value="1"/>
</dbReference>
<dbReference type="PROSITE" id="PS50893">
    <property type="entry name" value="ABC_TRANSPORTER_2"/>
    <property type="match status" value="1"/>
</dbReference>
<evidence type="ECO:0000256" key="7">
    <source>
        <dbReference type="ARBA" id="ARBA00023136"/>
    </source>
</evidence>
<dbReference type="InterPro" id="IPR003439">
    <property type="entry name" value="ABC_transporter-like_ATP-bd"/>
</dbReference>
<dbReference type="Pfam" id="PF00498">
    <property type="entry name" value="FHA"/>
    <property type="match status" value="2"/>
</dbReference>
<reference evidence="10" key="2">
    <citation type="submission" date="2021-04" db="EMBL/GenBank/DDBJ databases">
        <authorList>
            <person name="Gilroy R."/>
        </authorList>
    </citation>
    <scope>NUCLEOTIDE SEQUENCE</scope>
    <source>
        <strain evidence="10">CHK188-11489</strain>
    </source>
</reference>
<dbReference type="InterPro" id="IPR008984">
    <property type="entry name" value="SMAD_FHA_dom_sf"/>
</dbReference>
<evidence type="ECO:0000256" key="3">
    <source>
        <dbReference type="ARBA" id="ARBA00022692"/>
    </source>
</evidence>
<dbReference type="InterPro" id="IPR003593">
    <property type="entry name" value="AAA+_ATPase"/>
</dbReference>
<keyword evidence="4" id="KW-0547">Nucleotide-binding</keyword>
<dbReference type="Proteomes" id="UP000824105">
    <property type="component" value="Unassembled WGS sequence"/>
</dbReference>
<dbReference type="PROSITE" id="PS00211">
    <property type="entry name" value="ABC_TRANSPORTER_1"/>
    <property type="match status" value="1"/>
</dbReference>
<dbReference type="SUPFAM" id="SSF52540">
    <property type="entry name" value="P-loop containing nucleoside triphosphate hydrolases"/>
    <property type="match status" value="1"/>
</dbReference>
<dbReference type="PANTHER" id="PTHR48041">
    <property type="entry name" value="ABC TRANSPORTER G FAMILY MEMBER 28"/>
    <property type="match status" value="1"/>
</dbReference>
<dbReference type="Gene3D" id="2.60.200.20">
    <property type="match status" value="2"/>
</dbReference>
<keyword evidence="2" id="KW-0813">Transport</keyword>
<dbReference type="SMART" id="SM00240">
    <property type="entry name" value="FHA"/>
    <property type="match status" value="2"/>
</dbReference>
<dbReference type="PANTHER" id="PTHR48041:SF139">
    <property type="entry name" value="PROTEIN SCARLET"/>
    <property type="match status" value="1"/>
</dbReference>
<organism evidence="10 11">
    <name type="scientific">Candidatus Gemmiger avistercoris</name>
    <dbReference type="NCBI Taxonomy" id="2838606"/>
    <lineage>
        <taxon>Bacteria</taxon>
        <taxon>Bacillati</taxon>
        <taxon>Bacillota</taxon>
        <taxon>Clostridia</taxon>
        <taxon>Eubacteriales</taxon>
        <taxon>Gemmiger</taxon>
    </lineage>
</organism>
<comment type="caution">
    <text evidence="10">The sequence shown here is derived from an EMBL/GenBank/DDBJ whole genome shotgun (WGS) entry which is preliminary data.</text>
</comment>
<evidence type="ECO:0000256" key="4">
    <source>
        <dbReference type="ARBA" id="ARBA00022741"/>
    </source>
</evidence>
<dbReference type="GO" id="GO:0016887">
    <property type="term" value="F:ATP hydrolysis activity"/>
    <property type="evidence" value="ECO:0007669"/>
    <property type="project" value="InterPro"/>
</dbReference>
<dbReference type="Gene3D" id="3.40.50.300">
    <property type="entry name" value="P-loop containing nucleotide triphosphate hydrolases"/>
    <property type="match status" value="1"/>
</dbReference>
<evidence type="ECO:0000256" key="1">
    <source>
        <dbReference type="ARBA" id="ARBA00004141"/>
    </source>
</evidence>
<dbReference type="EMBL" id="DXBF01000007">
    <property type="protein sequence ID" value="HIZ61265.1"/>
    <property type="molecule type" value="Genomic_DNA"/>
</dbReference>
<comment type="subcellular location">
    <subcellularLocation>
        <location evidence="1">Membrane</location>
        <topology evidence="1">Multi-pass membrane protein</topology>
    </subcellularLocation>
</comment>
<keyword evidence="7" id="KW-0472">Membrane</keyword>
<dbReference type="SUPFAM" id="SSF49879">
    <property type="entry name" value="SMAD/FHA domain"/>
    <property type="match status" value="2"/>
</dbReference>
<evidence type="ECO:0000256" key="2">
    <source>
        <dbReference type="ARBA" id="ARBA00022448"/>
    </source>
</evidence>
<evidence type="ECO:0000259" key="9">
    <source>
        <dbReference type="PROSITE" id="PS50893"/>
    </source>
</evidence>
<dbReference type="GO" id="GO:0005524">
    <property type="term" value="F:ATP binding"/>
    <property type="evidence" value="ECO:0007669"/>
    <property type="project" value="UniProtKB-KW"/>
</dbReference>
<sequence length="504" mass="55454">MSATVLYDPGEARPARLFVWDASRALRTVPVESGMTLGRAGPDSTADLPLQSSIVSRRHGEILQLDDGYCYRDLGSLNGTHVNGVLYGSGGAADGVRLQDGDVLRIDRRALDRPHPDAVVMVFSTSWQGGDWTELPLKPDTGDIHIGRTTPRAEGISLADPAVSGRHATFRRGVHGWSVIDHDSKNGVYVNNRRITQPCALHPMDVVRMAGTLFLFLGDRLLYNAPAMRQDRLSIHIEERSVRSLFKKKVLLESIDLTVDPGDLVLVLGGSGAGKTTFFNAVMGYEKARGVIRHGDRDLYKDYARMKYEIGFVPQQDLLRDDDTVYYTLDNAARMKMPAGTPAAQREARIGQVLEMLGLQRERGSLVRKLSGGQKKRLNIAVELVADPSLFFLDEPDSGLDGVMAVSLMQNLRVIADEGKIVMVITHAPDRVAHLFDKVVVLAKSARTNSGQLAFFGTVEAALAFFDATSMEGIVKRINRPDENGEGLADHYIEKYARYKEGNP</sequence>
<dbReference type="InterPro" id="IPR017871">
    <property type="entry name" value="ABC_transporter-like_CS"/>
</dbReference>
<feature type="domain" description="FHA" evidence="8">
    <location>
        <begin position="35"/>
        <end position="87"/>
    </location>
</feature>
<dbReference type="Pfam" id="PF00005">
    <property type="entry name" value="ABC_tran"/>
    <property type="match status" value="1"/>
</dbReference>
<evidence type="ECO:0000256" key="6">
    <source>
        <dbReference type="ARBA" id="ARBA00022989"/>
    </source>
</evidence>
<protein>
    <submittedName>
        <fullName evidence="10">FHA domain-containing protein</fullName>
    </submittedName>
</protein>
<dbReference type="InterPro" id="IPR000253">
    <property type="entry name" value="FHA_dom"/>
</dbReference>
<keyword evidence="3" id="KW-0812">Transmembrane</keyword>
<dbReference type="InterPro" id="IPR027417">
    <property type="entry name" value="P-loop_NTPase"/>
</dbReference>
<dbReference type="CDD" id="cd00060">
    <property type="entry name" value="FHA"/>
    <property type="match status" value="2"/>
</dbReference>
<evidence type="ECO:0000259" key="8">
    <source>
        <dbReference type="PROSITE" id="PS50006"/>
    </source>
</evidence>
<dbReference type="GO" id="GO:0016020">
    <property type="term" value="C:membrane"/>
    <property type="evidence" value="ECO:0007669"/>
    <property type="project" value="UniProtKB-SubCell"/>
</dbReference>
<feature type="domain" description="FHA" evidence="8">
    <location>
        <begin position="144"/>
        <end position="195"/>
    </location>
</feature>
<accession>A0A9D2JMT5</accession>
<dbReference type="PROSITE" id="PS50006">
    <property type="entry name" value="FHA_DOMAIN"/>
    <property type="match status" value="2"/>
</dbReference>
<keyword evidence="6" id="KW-1133">Transmembrane helix</keyword>
<dbReference type="InterPro" id="IPR050352">
    <property type="entry name" value="ABCG_transporters"/>
</dbReference>
<evidence type="ECO:0000256" key="5">
    <source>
        <dbReference type="ARBA" id="ARBA00022840"/>
    </source>
</evidence>
<evidence type="ECO:0000313" key="10">
    <source>
        <dbReference type="EMBL" id="HIZ61265.1"/>
    </source>
</evidence>
<feature type="domain" description="ABC transporter" evidence="9">
    <location>
        <begin position="237"/>
        <end position="469"/>
    </location>
</feature>
<reference evidence="10" key="1">
    <citation type="journal article" date="2021" name="PeerJ">
        <title>Extensive microbial diversity within the chicken gut microbiome revealed by metagenomics and culture.</title>
        <authorList>
            <person name="Gilroy R."/>
            <person name="Ravi A."/>
            <person name="Getino M."/>
            <person name="Pursley I."/>
            <person name="Horton D.L."/>
            <person name="Alikhan N.F."/>
            <person name="Baker D."/>
            <person name="Gharbi K."/>
            <person name="Hall N."/>
            <person name="Watson M."/>
            <person name="Adriaenssens E.M."/>
            <person name="Foster-Nyarko E."/>
            <person name="Jarju S."/>
            <person name="Secka A."/>
            <person name="Antonio M."/>
            <person name="Oren A."/>
            <person name="Chaudhuri R.R."/>
            <person name="La Ragione R."/>
            <person name="Hildebrand F."/>
            <person name="Pallen M.J."/>
        </authorList>
    </citation>
    <scope>NUCLEOTIDE SEQUENCE</scope>
    <source>
        <strain evidence="10">CHK188-11489</strain>
    </source>
</reference>
<keyword evidence="5" id="KW-0067">ATP-binding</keyword>
<dbReference type="AlphaFoldDB" id="A0A9D2JMT5"/>